<dbReference type="PIRSF" id="PIRSF003230">
    <property type="entry name" value="YbgC"/>
    <property type="match status" value="1"/>
</dbReference>
<dbReference type="AlphaFoldDB" id="A0A5B9QPS4"/>
<evidence type="ECO:0000313" key="3">
    <source>
        <dbReference type="EMBL" id="QEG41097.1"/>
    </source>
</evidence>
<dbReference type="PANTHER" id="PTHR31793">
    <property type="entry name" value="4-HYDROXYBENZOYL-COA THIOESTERASE FAMILY MEMBER"/>
    <property type="match status" value="1"/>
</dbReference>
<dbReference type="InterPro" id="IPR050563">
    <property type="entry name" value="4-hydroxybenzoyl-CoA_TE"/>
</dbReference>
<name>A0A5B9QPS4_9BACT</name>
<evidence type="ECO:0000256" key="2">
    <source>
        <dbReference type="ARBA" id="ARBA00022801"/>
    </source>
</evidence>
<reference evidence="3 4" key="1">
    <citation type="submission" date="2019-08" db="EMBL/GenBank/DDBJ databases">
        <title>Deep-cultivation of Planctomycetes and their phenomic and genomic characterization uncovers novel biology.</title>
        <authorList>
            <person name="Wiegand S."/>
            <person name="Jogler M."/>
            <person name="Boedeker C."/>
            <person name="Pinto D."/>
            <person name="Vollmers J."/>
            <person name="Rivas-Marin E."/>
            <person name="Kohn T."/>
            <person name="Peeters S.H."/>
            <person name="Heuer A."/>
            <person name="Rast P."/>
            <person name="Oberbeckmann S."/>
            <person name="Bunk B."/>
            <person name="Jeske O."/>
            <person name="Meyerdierks A."/>
            <person name="Storesund J.E."/>
            <person name="Kallscheuer N."/>
            <person name="Luecker S."/>
            <person name="Lage O.M."/>
            <person name="Pohl T."/>
            <person name="Merkel B.J."/>
            <person name="Hornburger P."/>
            <person name="Mueller R.-W."/>
            <person name="Bruemmer F."/>
            <person name="Labrenz M."/>
            <person name="Spormann A.M."/>
            <person name="Op den Camp H."/>
            <person name="Overmann J."/>
            <person name="Amann R."/>
            <person name="Jetten M.S.M."/>
            <person name="Mascher T."/>
            <person name="Medema M.H."/>
            <person name="Devos D.P."/>
            <person name="Kaster A.-K."/>
            <person name="Ovreas L."/>
            <person name="Rohde M."/>
            <person name="Galperin M.Y."/>
            <person name="Jogler C."/>
        </authorList>
    </citation>
    <scope>NUCLEOTIDE SEQUENCE [LARGE SCALE GENOMIC DNA]</scope>
    <source>
        <strain evidence="3 4">UC8</strain>
    </source>
</reference>
<keyword evidence="2 3" id="KW-0378">Hydrolase</keyword>
<evidence type="ECO:0000313" key="4">
    <source>
        <dbReference type="Proteomes" id="UP000325286"/>
    </source>
</evidence>
<dbReference type="InterPro" id="IPR006684">
    <property type="entry name" value="YbgC/YbaW"/>
</dbReference>
<evidence type="ECO:0000256" key="1">
    <source>
        <dbReference type="ARBA" id="ARBA00005953"/>
    </source>
</evidence>
<dbReference type="GO" id="GO:0047617">
    <property type="term" value="F:fatty acyl-CoA hydrolase activity"/>
    <property type="evidence" value="ECO:0007669"/>
    <property type="project" value="TreeGrafter"/>
</dbReference>
<dbReference type="Pfam" id="PF13279">
    <property type="entry name" value="4HBT_2"/>
    <property type="match status" value="1"/>
</dbReference>
<dbReference type="PANTHER" id="PTHR31793:SF37">
    <property type="entry name" value="ACYL-COA THIOESTER HYDROLASE YBGC"/>
    <property type="match status" value="1"/>
</dbReference>
<gene>
    <name evidence="3" type="primary">ybgC_2</name>
    <name evidence="3" type="ORF">UC8_31150</name>
</gene>
<dbReference type="EC" id="3.1.2.-" evidence="3"/>
<dbReference type="KEGG" id="rul:UC8_31150"/>
<dbReference type="Proteomes" id="UP000325286">
    <property type="component" value="Chromosome"/>
</dbReference>
<organism evidence="3 4">
    <name type="scientific">Roseimaritima ulvae</name>
    <dbReference type="NCBI Taxonomy" id="980254"/>
    <lineage>
        <taxon>Bacteria</taxon>
        <taxon>Pseudomonadati</taxon>
        <taxon>Planctomycetota</taxon>
        <taxon>Planctomycetia</taxon>
        <taxon>Pirellulales</taxon>
        <taxon>Pirellulaceae</taxon>
        <taxon>Roseimaritima</taxon>
    </lineage>
</organism>
<accession>A0A5B9QPS4</accession>
<dbReference type="Gene3D" id="3.10.129.10">
    <property type="entry name" value="Hotdog Thioesterase"/>
    <property type="match status" value="1"/>
</dbReference>
<keyword evidence="4" id="KW-1185">Reference proteome</keyword>
<sequence>MLTEFILEFRVEYFETDGQQRVHHGNYLNYFERGRVEMLRAAGISYKELEATGLMLVVTEMNVKYMAAAEFDDLLRLTTRVVSAKGVRVRFEYTIHRDDDLIVTAESTIACIDRSGKPRRLPKELLNK</sequence>
<dbReference type="NCBIfam" id="TIGR00051">
    <property type="entry name" value="YbgC/FadM family acyl-CoA thioesterase"/>
    <property type="match status" value="1"/>
</dbReference>
<dbReference type="EMBL" id="CP042914">
    <property type="protein sequence ID" value="QEG41097.1"/>
    <property type="molecule type" value="Genomic_DNA"/>
</dbReference>
<dbReference type="OrthoDB" id="9800856at2"/>
<dbReference type="InterPro" id="IPR029069">
    <property type="entry name" value="HotDog_dom_sf"/>
</dbReference>
<dbReference type="RefSeq" id="WP_068131983.1">
    <property type="nucleotide sequence ID" value="NZ_CP042914.1"/>
</dbReference>
<comment type="similarity">
    <text evidence="1">Belongs to the 4-hydroxybenzoyl-CoA thioesterase family.</text>
</comment>
<dbReference type="CDD" id="cd00586">
    <property type="entry name" value="4HBT"/>
    <property type="match status" value="1"/>
</dbReference>
<protein>
    <submittedName>
        <fullName evidence="3">Acyl-CoA thioester hydrolase YbgC</fullName>
        <ecNumber evidence="3">3.1.2.-</ecNumber>
    </submittedName>
</protein>
<dbReference type="SUPFAM" id="SSF54637">
    <property type="entry name" value="Thioesterase/thiol ester dehydrase-isomerase"/>
    <property type="match status" value="1"/>
</dbReference>
<proteinExistence type="inferred from homology"/>